<dbReference type="Gene3D" id="1.20.1280.140">
    <property type="match status" value="1"/>
</dbReference>
<dbReference type="Pfam" id="PF12296">
    <property type="entry name" value="HsbA"/>
    <property type="match status" value="1"/>
</dbReference>
<dbReference type="InterPro" id="IPR021054">
    <property type="entry name" value="Cell_wall_mannoprotein_1"/>
</dbReference>
<name>A0A1V6RAF1_9EURO</name>
<sequence length="175" mass="19221">MLWPKVNMILVSGLCALSQVSGAANVAQHIEYMDAMTGKIGAAKDSLNNYSGGIPSALGVARSLMVAQTYTRNAREKLAEEDTMTPEEGDRYYDSYSQMVPVLLDAIHSAQDKAPLFKTSGLGPEARTYLGNLHNEKRLFESQVKAKLPEETFRKAQPSVDEISTAFDDADRAFR</sequence>
<keyword evidence="1" id="KW-0732">Signal</keyword>
<evidence type="ECO:0000313" key="2">
    <source>
        <dbReference type="EMBL" id="OQD98535.1"/>
    </source>
</evidence>
<dbReference type="AlphaFoldDB" id="A0A1V6RAF1"/>
<comment type="caution">
    <text evidence="2">The sequence shown here is derived from an EMBL/GenBank/DDBJ whole genome shotgun (WGS) entry which is preliminary data.</text>
</comment>
<evidence type="ECO:0000313" key="3">
    <source>
        <dbReference type="Proteomes" id="UP000191612"/>
    </source>
</evidence>
<evidence type="ECO:0000256" key="1">
    <source>
        <dbReference type="SAM" id="SignalP"/>
    </source>
</evidence>
<feature type="signal peptide" evidence="1">
    <location>
        <begin position="1"/>
        <end position="23"/>
    </location>
</feature>
<dbReference type="Proteomes" id="UP000191612">
    <property type="component" value="Unassembled WGS sequence"/>
</dbReference>
<dbReference type="PANTHER" id="PTHR38123:SF3">
    <property type="entry name" value="ANTIGENIC CELL WALL GALACTOMANNOPROTEIN"/>
    <property type="match status" value="1"/>
</dbReference>
<dbReference type="GO" id="GO:0005576">
    <property type="term" value="C:extracellular region"/>
    <property type="evidence" value="ECO:0007669"/>
    <property type="project" value="TreeGrafter"/>
</dbReference>
<gene>
    <name evidence="2" type="ORF">PENSOL_c009G08627</name>
</gene>
<dbReference type="EMBL" id="MDYO01000009">
    <property type="protein sequence ID" value="OQD98535.1"/>
    <property type="molecule type" value="Genomic_DNA"/>
</dbReference>
<organism evidence="2 3">
    <name type="scientific">Penicillium solitum</name>
    <dbReference type="NCBI Taxonomy" id="60172"/>
    <lineage>
        <taxon>Eukaryota</taxon>
        <taxon>Fungi</taxon>
        <taxon>Dikarya</taxon>
        <taxon>Ascomycota</taxon>
        <taxon>Pezizomycotina</taxon>
        <taxon>Eurotiomycetes</taxon>
        <taxon>Eurotiomycetidae</taxon>
        <taxon>Eurotiales</taxon>
        <taxon>Aspergillaceae</taxon>
        <taxon>Penicillium</taxon>
    </lineage>
</organism>
<feature type="chain" id="PRO_5012822364" evidence="1">
    <location>
        <begin position="24"/>
        <end position="175"/>
    </location>
</feature>
<reference evidence="3" key="1">
    <citation type="journal article" date="2017" name="Nat. Microbiol.">
        <title>Global analysis of biosynthetic gene clusters reveals vast potential of secondary metabolite production in Penicillium species.</title>
        <authorList>
            <person name="Nielsen J.C."/>
            <person name="Grijseels S."/>
            <person name="Prigent S."/>
            <person name="Ji B."/>
            <person name="Dainat J."/>
            <person name="Nielsen K.F."/>
            <person name="Frisvad J.C."/>
            <person name="Workman M."/>
            <person name="Nielsen J."/>
        </authorList>
    </citation>
    <scope>NUCLEOTIDE SEQUENCE [LARGE SCALE GENOMIC DNA]</scope>
    <source>
        <strain evidence="3">IBT 29525</strain>
    </source>
</reference>
<accession>A0A1V6RAF1</accession>
<dbReference type="PANTHER" id="PTHR38123">
    <property type="entry name" value="CELL WALL SERINE-THREONINE-RICH GALACTOMANNOPROTEIN MP1 (AFU_ORTHOLOGUE AFUA_4G03240)"/>
    <property type="match status" value="1"/>
</dbReference>
<protein>
    <submittedName>
        <fullName evidence="2">Uncharacterized protein</fullName>
    </submittedName>
</protein>
<proteinExistence type="predicted"/>
<keyword evidence="3" id="KW-1185">Reference proteome</keyword>